<dbReference type="Proteomes" id="UP000793456">
    <property type="component" value="Chromosome XVIII"/>
</dbReference>
<protein>
    <submittedName>
        <fullName evidence="1">Uncharacterized protein</fullName>
    </submittedName>
</protein>
<keyword evidence="2" id="KW-1185">Reference proteome</keyword>
<proteinExistence type="predicted"/>
<gene>
    <name evidence="1" type="ORF">E3U43_011192</name>
</gene>
<reference evidence="1" key="1">
    <citation type="submission" date="2018-11" db="EMBL/GenBank/DDBJ databases">
        <title>The sequence and de novo assembly of Larimichthys crocea genome using PacBio and Hi-C technologies.</title>
        <authorList>
            <person name="Xu P."/>
            <person name="Chen B."/>
            <person name="Zhou Z."/>
            <person name="Ke Q."/>
            <person name="Wu Y."/>
            <person name="Bai H."/>
            <person name="Pu F."/>
        </authorList>
    </citation>
    <scope>NUCLEOTIDE SEQUENCE</scope>
    <source>
        <tissue evidence="1">Muscle</tissue>
    </source>
</reference>
<sequence>MAEGDAEAELLKEKANKFFKEKDYENAIKYYSEAVDLNPSNAIYYSNRSLAYLRTECYGYALADATKALEIDKNYIKGYYRRATSNMALGKFKAALKDYETVVRVRPNDKDARMKYQECNKIVKQKAFERAIASDEIKKSVVDSLDIENMTIEDDYVGPKLEDGKVTLTFMKEMMDWFTDQKKLHRKCAYQILVQVKDVLSKLPSLVEITLKETEKITICGDTHGQYYDLLNIFKLNGLPSETNPYLFNGDFVDRGSFSLEVILTLFGFKLLYPDNFHLLRGNHETDNMNQMYGFEGEVKAKYTAQMFQLFSEVFQWLPLAQCINSKVLIMHGGLFSEDGVTLEDLRKIDRNRQPPDSGPMCDLLWSDPQPQNGRSISKRGVSCQFGPDVTERFLEQNKLDFIVRSHEVKAEGYEVTHSGKCITVFSAPNYCDQMGNKGAYIHLRGSDLKPEFHQFTAVRVVAFVGRHEPQTADRQSSTMRHELTTQQHELHLVVNPAGHERNIREDTDTDPDPTDPTCRSTARYRTAGTTPGARATGRASTSEFNQRERMKCRFPLQDAARLQQWLRNMGRENWTPSRHQYICHEHFAPSCFKVRWGIRYLESDAVPTVFQEAEKRKAADHAEKKPKRLRVNGNESVAASDDGSVTVAAGTESTLHTVHLYEITVDPSQQAETGLLESSDVGVSDRSLQTDINSLASVDGFETGANFPLTLLQTVNDLSGGGENTEVVVMSECPAGEGQDELVNRITAAILTQGRGLLVNDSALGCADEAVASLCVEDVTYTTEEFSNVHEGQETQAIAYFETIPSVLPSETSTQFSYTPDTVLSSALSSKPITSTLPIVSKHVPPSPTSLVLTVERLDRDDGEGDDGQSDDDGGIEQQDRQLEEHCYHKNSLSKEQLEAIVAELQKKVKVLQQRHRRHLEKLLGLENTVSQLRQSNLLNEERLQLLERAYIQTSAAVSDVGETVAIIYEEDDAAYLYTPLNNADEKL</sequence>
<evidence type="ECO:0000313" key="1">
    <source>
        <dbReference type="EMBL" id="TMS07099.1"/>
    </source>
</evidence>
<organism evidence="1 2">
    <name type="scientific">Larimichthys crocea</name>
    <name type="common">Large yellow croaker</name>
    <name type="synonym">Pseudosciaena crocea</name>
    <dbReference type="NCBI Taxonomy" id="215358"/>
    <lineage>
        <taxon>Eukaryota</taxon>
        <taxon>Metazoa</taxon>
        <taxon>Chordata</taxon>
        <taxon>Craniata</taxon>
        <taxon>Vertebrata</taxon>
        <taxon>Euteleostomi</taxon>
        <taxon>Actinopterygii</taxon>
        <taxon>Neopterygii</taxon>
        <taxon>Teleostei</taxon>
        <taxon>Neoteleostei</taxon>
        <taxon>Acanthomorphata</taxon>
        <taxon>Eupercaria</taxon>
        <taxon>Sciaenidae</taxon>
        <taxon>Larimichthys</taxon>
    </lineage>
</organism>
<accession>A0ACD3QKM3</accession>
<name>A0ACD3QKM3_LARCR</name>
<dbReference type="EMBL" id="CM011691">
    <property type="protein sequence ID" value="TMS07099.1"/>
    <property type="molecule type" value="Genomic_DNA"/>
</dbReference>
<evidence type="ECO:0000313" key="2">
    <source>
        <dbReference type="Proteomes" id="UP000793456"/>
    </source>
</evidence>
<comment type="caution">
    <text evidence="1">The sequence shown here is derived from an EMBL/GenBank/DDBJ whole genome shotgun (WGS) entry which is preliminary data.</text>
</comment>